<dbReference type="PROSITE" id="PS00463">
    <property type="entry name" value="ZN2_CY6_FUNGAL_1"/>
    <property type="match status" value="1"/>
</dbReference>
<dbReference type="Pfam" id="PF00172">
    <property type="entry name" value="Zn_clus"/>
    <property type="match status" value="1"/>
</dbReference>
<dbReference type="GO" id="GO:0003677">
    <property type="term" value="F:DNA binding"/>
    <property type="evidence" value="ECO:0007669"/>
    <property type="project" value="UniProtKB-KW"/>
</dbReference>
<keyword evidence="2" id="KW-0238">DNA-binding</keyword>
<name>A0A9W9TYX5_9EURO</name>
<dbReference type="GeneID" id="83196636"/>
<dbReference type="GO" id="GO:0008270">
    <property type="term" value="F:zinc ion binding"/>
    <property type="evidence" value="ECO:0007669"/>
    <property type="project" value="InterPro"/>
</dbReference>
<evidence type="ECO:0000256" key="1">
    <source>
        <dbReference type="ARBA" id="ARBA00023015"/>
    </source>
</evidence>
<dbReference type="PROSITE" id="PS50048">
    <property type="entry name" value="ZN2_CY6_FUNGAL_2"/>
    <property type="match status" value="1"/>
</dbReference>
<dbReference type="Proteomes" id="UP001150941">
    <property type="component" value="Unassembled WGS sequence"/>
</dbReference>
<protein>
    <submittedName>
        <fullName evidence="7">Transcriptional regulator family: Fungal Specific TF</fullName>
    </submittedName>
</protein>
<feature type="compositionally biased region" description="Basic and acidic residues" evidence="5">
    <location>
        <begin position="54"/>
        <end position="63"/>
    </location>
</feature>
<accession>A0A9W9TYX5</accession>
<dbReference type="SUPFAM" id="SSF57701">
    <property type="entry name" value="Zn2/Cys6 DNA-binding domain"/>
    <property type="match status" value="1"/>
</dbReference>
<reference evidence="7" key="2">
    <citation type="journal article" date="2023" name="IMA Fungus">
        <title>Comparative genomic study of the Penicillium genus elucidates a diverse pangenome and 15 lateral gene transfer events.</title>
        <authorList>
            <person name="Petersen C."/>
            <person name="Sorensen T."/>
            <person name="Nielsen M.R."/>
            <person name="Sondergaard T.E."/>
            <person name="Sorensen J.L."/>
            <person name="Fitzpatrick D.A."/>
            <person name="Frisvad J.C."/>
            <person name="Nielsen K.L."/>
        </authorList>
    </citation>
    <scope>NUCLEOTIDE SEQUENCE</scope>
    <source>
        <strain evidence="7">IBT 19713</strain>
    </source>
</reference>
<feature type="region of interest" description="Disordered" evidence="5">
    <location>
        <begin position="41"/>
        <end position="82"/>
    </location>
</feature>
<proteinExistence type="predicted"/>
<feature type="domain" description="Zn(2)-C6 fungal-type" evidence="6">
    <location>
        <begin position="10"/>
        <end position="40"/>
    </location>
</feature>
<reference evidence="7" key="1">
    <citation type="submission" date="2022-11" db="EMBL/GenBank/DDBJ databases">
        <authorList>
            <person name="Petersen C."/>
        </authorList>
    </citation>
    <scope>NUCLEOTIDE SEQUENCE</scope>
    <source>
        <strain evidence="7">IBT 19713</strain>
    </source>
</reference>
<gene>
    <name evidence="7" type="ORF">N7468_000036</name>
</gene>
<dbReference type="GO" id="GO:0000981">
    <property type="term" value="F:DNA-binding transcription factor activity, RNA polymerase II-specific"/>
    <property type="evidence" value="ECO:0007669"/>
    <property type="project" value="InterPro"/>
</dbReference>
<organism evidence="7 8">
    <name type="scientific">Penicillium chermesinum</name>
    <dbReference type="NCBI Taxonomy" id="63820"/>
    <lineage>
        <taxon>Eukaryota</taxon>
        <taxon>Fungi</taxon>
        <taxon>Dikarya</taxon>
        <taxon>Ascomycota</taxon>
        <taxon>Pezizomycotina</taxon>
        <taxon>Eurotiomycetes</taxon>
        <taxon>Eurotiomycetidae</taxon>
        <taxon>Eurotiales</taxon>
        <taxon>Aspergillaceae</taxon>
        <taxon>Penicillium</taxon>
    </lineage>
</organism>
<evidence type="ECO:0000256" key="4">
    <source>
        <dbReference type="ARBA" id="ARBA00023242"/>
    </source>
</evidence>
<dbReference type="Gene3D" id="4.10.240.10">
    <property type="entry name" value="Zn(2)-C6 fungal-type DNA-binding domain"/>
    <property type="match status" value="1"/>
</dbReference>
<keyword evidence="8" id="KW-1185">Reference proteome</keyword>
<dbReference type="AlphaFoldDB" id="A0A9W9TYX5"/>
<keyword evidence="1" id="KW-0805">Transcription regulation</keyword>
<dbReference type="RefSeq" id="XP_058335364.1">
    <property type="nucleotide sequence ID" value="XM_058469333.1"/>
</dbReference>
<dbReference type="EMBL" id="JAPQKS010000001">
    <property type="protein sequence ID" value="KAJ5248585.1"/>
    <property type="molecule type" value="Genomic_DNA"/>
</dbReference>
<keyword evidence="3" id="KW-0804">Transcription</keyword>
<dbReference type="OrthoDB" id="4356994at2759"/>
<dbReference type="CDD" id="cd00067">
    <property type="entry name" value="GAL4"/>
    <property type="match status" value="1"/>
</dbReference>
<dbReference type="InterPro" id="IPR001138">
    <property type="entry name" value="Zn2Cys6_DnaBD"/>
</dbReference>
<evidence type="ECO:0000313" key="8">
    <source>
        <dbReference type="Proteomes" id="UP001150941"/>
    </source>
</evidence>
<keyword evidence="4" id="KW-0539">Nucleus</keyword>
<dbReference type="SMART" id="SM00066">
    <property type="entry name" value="GAL4"/>
    <property type="match status" value="1"/>
</dbReference>
<evidence type="ECO:0000256" key="5">
    <source>
        <dbReference type="SAM" id="MobiDB-lite"/>
    </source>
</evidence>
<dbReference type="InterPro" id="IPR036864">
    <property type="entry name" value="Zn2-C6_fun-type_DNA-bd_sf"/>
</dbReference>
<evidence type="ECO:0000256" key="2">
    <source>
        <dbReference type="ARBA" id="ARBA00023125"/>
    </source>
</evidence>
<comment type="caution">
    <text evidence="7">The sequence shown here is derived from an EMBL/GenBank/DDBJ whole genome shotgun (WGS) entry which is preliminary data.</text>
</comment>
<evidence type="ECO:0000313" key="7">
    <source>
        <dbReference type="EMBL" id="KAJ5248585.1"/>
    </source>
</evidence>
<evidence type="ECO:0000259" key="6">
    <source>
        <dbReference type="PROSITE" id="PS50048"/>
    </source>
</evidence>
<sequence>MNTIRQKRQSCEACRARKLRCSGDKGGCSRCRGLSLVCRYQDKGAPGRPRKRPRQEQDDRDLSPQDQRTSSSSSNFSPVAPLDEISPHDAVHMFLGPDEFGSLPFDPSGHCGFDALPPGMLGHGDICSFPIELLQATRGNEIHDPEIPLALEACISPASSSPICKCDEDVSATVRSLARATMSHSFIQSLRSGVALTERLLTCPICYDTSKPPRVTVQNVLLIGRLMFEITSGYQKYIQWLNKHCTELDVRSRSETIYLDPGYGLPPDLDLQISGEKFRDLVMHGLQTDAERLLVLGKKFAQRQRNRHMVGHETCPDAEGRCRREQYGGDHDPLDLCPQDPAARKLVPCFRIVDEVRGMIKQVADSVV</sequence>
<evidence type="ECO:0000256" key="3">
    <source>
        <dbReference type="ARBA" id="ARBA00023163"/>
    </source>
</evidence>